<evidence type="ECO:0000313" key="1">
    <source>
        <dbReference type="EMBL" id="MFG1707401.1"/>
    </source>
</evidence>
<dbReference type="PANTHER" id="PTHR35526">
    <property type="entry name" value="ANTI-SIGMA-F FACTOR RSBW-RELATED"/>
    <property type="match status" value="1"/>
</dbReference>
<gene>
    <name evidence="1" type="ORF">ACFLIM_29795</name>
</gene>
<name>A0ABW7AJ55_9ACTN</name>
<dbReference type="Gene3D" id="3.30.565.10">
    <property type="entry name" value="Histidine kinase-like ATPase, C-terminal domain"/>
    <property type="match status" value="1"/>
</dbReference>
<keyword evidence="1" id="KW-0067">ATP-binding</keyword>
<dbReference type="PANTHER" id="PTHR35526:SF3">
    <property type="entry name" value="ANTI-SIGMA-F FACTOR RSBW"/>
    <property type="match status" value="1"/>
</dbReference>
<dbReference type="EMBL" id="JBICRM010000020">
    <property type="protein sequence ID" value="MFG1707401.1"/>
    <property type="molecule type" value="Genomic_DNA"/>
</dbReference>
<proteinExistence type="predicted"/>
<dbReference type="InterPro" id="IPR036890">
    <property type="entry name" value="HATPase_C_sf"/>
</dbReference>
<sequence length="142" mass="15341">MHRQPGLRMPAWNTLLALGDTLAVRAGWTGQDRTVSWLLSPRPSAVPSARRLTAVRLAAWNLHEQACTAALLAGELVADTLRHATDSIRLTLHLEDGLLRCEVEDTGPEPVAARPNPLPGRLACCSGVAGNVAWFELSIPEH</sequence>
<protein>
    <submittedName>
        <fullName evidence="1">ATP-binding protein</fullName>
    </submittedName>
</protein>
<reference evidence="1 2" key="1">
    <citation type="submission" date="2024-10" db="EMBL/GenBank/DDBJ databases">
        <authorList>
            <person name="Topkara A.R."/>
            <person name="Saygin H."/>
        </authorList>
    </citation>
    <scope>NUCLEOTIDE SEQUENCE [LARGE SCALE GENOMIC DNA]</scope>
    <source>
        <strain evidence="1 2">M3C6</strain>
    </source>
</reference>
<accession>A0ABW7AJ55</accession>
<dbReference type="RefSeq" id="WP_393171055.1">
    <property type="nucleotide sequence ID" value="NZ_JBICRM010000020.1"/>
</dbReference>
<keyword evidence="2" id="KW-1185">Reference proteome</keyword>
<dbReference type="GO" id="GO:0005524">
    <property type="term" value="F:ATP binding"/>
    <property type="evidence" value="ECO:0007669"/>
    <property type="project" value="UniProtKB-KW"/>
</dbReference>
<dbReference type="InterPro" id="IPR050267">
    <property type="entry name" value="Anti-sigma-factor_SerPK"/>
</dbReference>
<organism evidence="1 2">
    <name type="scientific">Nonomuraea marmarensis</name>
    <dbReference type="NCBI Taxonomy" id="3351344"/>
    <lineage>
        <taxon>Bacteria</taxon>
        <taxon>Bacillati</taxon>
        <taxon>Actinomycetota</taxon>
        <taxon>Actinomycetes</taxon>
        <taxon>Streptosporangiales</taxon>
        <taxon>Streptosporangiaceae</taxon>
        <taxon>Nonomuraea</taxon>
    </lineage>
</organism>
<evidence type="ECO:0000313" key="2">
    <source>
        <dbReference type="Proteomes" id="UP001603978"/>
    </source>
</evidence>
<dbReference type="Proteomes" id="UP001603978">
    <property type="component" value="Unassembled WGS sequence"/>
</dbReference>
<comment type="caution">
    <text evidence="1">The sequence shown here is derived from an EMBL/GenBank/DDBJ whole genome shotgun (WGS) entry which is preliminary data.</text>
</comment>
<keyword evidence="1" id="KW-0547">Nucleotide-binding</keyword>